<name>A0AAU9CI64_9ACTN</name>
<dbReference type="AlphaFoldDB" id="A0AAU9CI64"/>
<sequence>MGQLLLGEAMLAAEGGEALGDGDVHGRAFLCGGLRDEVVRFHWFQRAKKAGCVPPLLG</sequence>
<dbReference type="Proteomes" id="UP001431186">
    <property type="component" value="Chromosome"/>
</dbReference>
<dbReference type="EMBL" id="AP025285">
    <property type="protein sequence ID" value="BDC91806.1"/>
    <property type="molecule type" value="Genomic_DNA"/>
</dbReference>
<keyword evidence="2" id="KW-1185">Reference proteome</keyword>
<gene>
    <name evidence="1" type="ORF">ATTO_16780</name>
</gene>
<organism evidence="1 2">
    <name type="scientific">Leptogranulimonas caecicola</name>
    <dbReference type="NCBI Taxonomy" id="2894156"/>
    <lineage>
        <taxon>Bacteria</taxon>
        <taxon>Bacillati</taxon>
        <taxon>Actinomycetota</taxon>
        <taxon>Coriobacteriia</taxon>
        <taxon>Coriobacteriales</taxon>
        <taxon>Kribbibacteriaceae</taxon>
        <taxon>Leptogranulimonas</taxon>
    </lineage>
</organism>
<dbReference type="KEGG" id="lcal:ATTO_16780"/>
<reference evidence="1" key="1">
    <citation type="submission" date="2021-11" db="EMBL/GenBank/DDBJ databases">
        <title>Complete genome sequence of Atopobiaceae bacterium TOC12.</title>
        <authorList>
            <person name="Morinaga K."/>
            <person name="Kusada H."/>
            <person name="Tamaki H."/>
        </authorList>
    </citation>
    <scope>NUCLEOTIDE SEQUENCE</scope>
    <source>
        <strain evidence="1">TOC12</strain>
    </source>
</reference>
<accession>A0AAU9CI64</accession>
<proteinExistence type="predicted"/>
<evidence type="ECO:0000313" key="1">
    <source>
        <dbReference type="EMBL" id="BDC91806.1"/>
    </source>
</evidence>
<evidence type="ECO:0000313" key="2">
    <source>
        <dbReference type="Proteomes" id="UP001431186"/>
    </source>
</evidence>
<protein>
    <submittedName>
        <fullName evidence="1">Uncharacterized protein</fullName>
    </submittedName>
</protein>